<dbReference type="AlphaFoldDB" id="A0A9N8V5Q5"/>
<sequence length="64" mass="7002">MPSMVHLTTLVSAELPNKISSLENLGGVDNNIFLTSSTFARMLSFAMFHESNGKISPPSTFFHT</sequence>
<evidence type="ECO:0000313" key="1">
    <source>
        <dbReference type="EMBL" id="CAG8438135.1"/>
    </source>
</evidence>
<keyword evidence="2" id="KW-1185">Reference proteome</keyword>
<gene>
    <name evidence="1" type="ORF">AGERDE_LOCUS834</name>
</gene>
<dbReference type="Proteomes" id="UP000789831">
    <property type="component" value="Unassembled WGS sequence"/>
</dbReference>
<dbReference type="EMBL" id="CAJVPL010000046">
    <property type="protein sequence ID" value="CAG8438135.1"/>
    <property type="molecule type" value="Genomic_DNA"/>
</dbReference>
<accession>A0A9N8V5Q5</accession>
<reference evidence="1" key="1">
    <citation type="submission" date="2021-06" db="EMBL/GenBank/DDBJ databases">
        <authorList>
            <person name="Kallberg Y."/>
            <person name="Tangrot J."/>
            <person name="Rosling A."/>
        </authorList>
    </citation>
    <scope>NUCLEOTIDE SEQUENCE</scope>
    <source>
        <strain evidence="1">MT106</strain>
    </source>
</reference>
<comment type="caution">
    <text evidence="1">The sequence shown here is derived from an EMBL/GenBank/DDBJ whole genome shotgun (WGS) entry which is preliminary data.</text>
</comment>
<organism evidence="1 2">
    <name type="scientific">Ambispora gerdemannii</name>
    <dbReference type="NCBI Taxonomy" id="144530"/>
    <lineage>
        <taxon>Eukaryota</taxon>
        <taxon>Fungi</taxon>
        <taxon>Fungi incertae sedis</taxon>
        <taxon>Mucoromycota</taxon>
        <taxon>Glomeromycotina</taxon>
        <taxon>Glomeromycetes</taxon>
        <taxon>Archaeosporales</taxon>
        <taxon>Ambisporaceae</taxon>
        <taxon>Ambispora</taxon>
    </lineage>
</organism>
<protein>
    <submittedName>
        <fullName evidence="1">13342_t:CDS:1</fullName>
    </submittedName>
</protein>
<name>A0A9N8V5Q5_9GLOM</name>
<proteinExistence type="predicted"/>
<evidence type="ECO:0000313" key="2">
    <source>
        <dbReference type="Proteomes" id="UP000789831"/>
    </source>
</evidence>